<evidence type="ECO:0000313" key="1">
    <source>
        <dbReference type="EMBL" id="OGZ11401.1"/>
    </source>
</evidence>
<dbReference type="AlphaFoldDB" id="A0A1G2DEM1"/>
<accession>A0A1G2DEM1</accession>
<dbReference type="EMBL" id="MHLN01000021">
    <property type="protein sequence ID" value="OGZ11401.1"/>
    <property type="molecule type" value="Genomic_DNA"/>
</dbReference>
<name>A0A1G2DEM1_9BACT</name>
<gene>
    <name evidence="1" type="ORF">A3D67_03385</name>
</gene>
<organism evidence="1 2">
    <name type="scientific">Candidatus Lloydbacteria bacterium RIFCSPHIGHO2_02_FULL_51_22</name>
    <dbReference type="NCBI Taxonomy" id="1798663"/>
    <lineage>
        <taxon>Bacteria</taxon>
        <taxon>Candidatus Lloydiibacteriota</taxon>
    </lineage>
</organism>
<proteinExistence type="predicted"/>
<comment type="caution">
    <text evidence="1">The sequence shown here is derived from an EMBL/GenBank/DDBJ whole genome shotgun (WGS) entry which is preliminary data.</text>
</comment>
<dbReference type="Proteomes" id="UP000178099">
    <property type="component" value="Unassembled WGS sequence"/>
</dbReference>
<reference evidence="1 2" key="1">
    <citation type="journal article" date="2016" name="Nat. Commun.">
        <title>Thousands of microbial genomes shed light on interconnected biogeochemical processes in an aquifer system.</title>
        <authorList>
            <person name="Anantharaman K."/>
            <person name="Brown C.T."/>
            <person name="Hug L.A."/>
            <person name="Sharon I."/>
            <person name="Castelle C.J."/>
            <person name="Probst A.J."/>
            <person name="Thomas B.C."/>
            <person name="Singh A."/>
            <person name="Wilkins M.J."/>
            <person name="Karaoz U."/>
            <person name="Brodie E.L."/>
            <person name="Williams K.H."/>
            <person name="Hubbard S.S."/>
            <person name="Banfield J.F."/>
        </authorList>
    </citation>
    <scope>NUCLEOTIDE SEQUENCE [LARGE SCALE GENOMIC DNA]</scope>
</reference>
<sequence>MAANWHHAYERKLKRLPRFAAFEQIVNCIWKYGILAYFSPTSPRYFMCRGANETPVWRRGDARLYWRILYAAHGAIFAHRMSWSLSGESIITGPVAMACKYIRGEDPFMRATEAIVRRAEKELKSLGKIPHHIPFGAKGVYKGIHVVVERHGNYGTIVLNVDGEQYQGEERYKAWCRLSEVTNYHANLVEPWGLDPATFTTEKDTAAAHS</sequence>
<protein>
    <submittedName>
        <fullName evidence="1">Uncharacterized protein</fullName>
    </submittedName>
</protein>
<evidence type="ECO:0000313" key="2">
    <source>
        <dbReference type="Proteomes" id="UP000178099"/>
    </source>
</evidence>